<accession>A0ABV5W3U5</accession>
<protein>
    <submittedName>
        <fullName evidence="3">Long-chain fatty acid--CoA ligase</fullName>
    </submittedName>
</protein>
<dbReference type="InterPro" id="IPR025110">
    <property type="entry name" value="AMP-bd_C"/>
</dbReference>
<dbReference type="CDD" id="cd05936">
    <property type="entry name" value="FC-FACS_FadD_like"/>
    <property type="match status" value="1"/>
</dbReference>
<evidence type="ECO:0000259" key="2">
    <source>
        <dbReference type="Pfam" id="PF13193"/>
    </source>
</evidence>
<keyword evidence="3" id="KW-0436">Ligase</keyword>
<dbReference type="InterPro" id="IPR000873">
    <property type="entry name" value="AMP-dep_synth/lig_dom"/>
</dbReference>
<dbReference type="Gene3D" id="3.30.300.30">
    <property type="match status" value="1"/>
</dbReference>
<evidence type="ECO:0000313" key="4">
    <source>
        <dbReference type="Proteomes" id="UP001589619"/>
    </source>
</evidence>
<dbReference type="RefSeq" id="WP_344907909.1">
    <property type="nucleotide sequence ID" value="NZ_BAAAYO010000006.1"/>
</dbReference>
<sequence length="563" mass="63089">MDPRPWHSHYPQEVPPVLDYSSAPLAALLQEAADRYPDRTAMTFFGKKTTYRHLLDRAYRFADALQRLGVRPGDRVGLLLPNIPQYVIGFYGTLFAGGVVVQLNPLNVERELLRHITDAGAETIVCLDLLLPRIRRIREKAGLKRIIVTGIREELPAVKKALYPLVQKKDRDARSYDAEGEQLFEFRRLLRTAKPVLPAVDIEPETDVAVLQYTGGTTGIAKGVMLTHANLTANVSQCRAWLYKVEGGQEVMLTAVPLFHVYGMTVCMNFGLSIGANLLLVPKFEIESLLKTIHRFKPTIFPGAPTMYLAINHHPAAAVKYRLSSIRCCISGSAPLPQEVQQQFERLTGGRLVEGYGLSECSPVTHVNPMWGRSKSGSIGLPWSDTDAKIVDPDTLEPLAPQEIGELFVRGPQVMKGYWNKPEETAKTLVDGWVRTGDMAFMDEEGYFHIVDRRKDMIIAGGFNIFPREVEEVLFEHPDVQEAAVIGIPDEYRGETVKAFVVRKPGTDVSEQALNGFCRSKLAAYKVPRVYEFRDSLPKTMVGKVLRRELREGERTEDDGSKE</sequence>
<dbReference type="Proteomes" id="UP001589619">
    <property type="component" value="Unassembled WGS sequence"/>
</dbReference>
<feature type="domain" description="AMP-binding enzyme C-terminal" evidence="2">
    <location>
        <begin position="469"/>
        <end position="544"/>
    </location>
</feature>
<dbReference type="Pfam" id="PF13193">
    <property type="entry name" value="AMP-binding_C"/>
    <property type="match status" value="1"/>
</dbReference>
<dbReference type="Pfam" id="PF00501">
    <property type="entry name" value="AMP-binding"/>
    <property type="match status" value="1"/>
</dbReference>
<dbReference type="InterPro" id="IPR050237">
    <property type="entry name" value="ATP-dep_AMP-bd_enzyme"/>
</dbReference>
<dbReference type="InterPro" id="IPR020845">
    <property type="entry name" value="AMP-binding_CS"/>
</dbReference>
<evidence type="ECO:0000313" key="3">
    <source>
        <dbReference type="EMBL" id="MFB9755250.1"/>
    </source>
</evidence>
<reference evidence="3 4" key="1">
    <citation type="submission" date="2024-09" db="EMBL/GenBank/DDBJ databases">
        <authorList>
            <person name="Sun Q."/>
            <person name="Mori K."/>
        </authorList>
    </citation>
    <scope>NUCLEOTIDE SEQUENCE [LARGE SCALE GENOMIC DNA]</scope>
    <source>
        <strain evidence="3 4">JCM 12520</strain>
    </source>
</reference>
<dbReference type="SUPFAM" id="SSF56801">
    <property type="entry name" value="Acetyl-CoA synthetase-like"/>
    <property type="match status" value="1"/>
</dbReference>
<proteinExistence type="predicted"/>
<evidence type="ECO:0000259" key="1">
    <source>
        <dbReference type="Pfam" id="PF00501"/>
    </source>
</evidence>
<name>A0ABV5W3U5_9BACL</name>
<dbReference type="EMBL" id="JBHMAG010000018">
    <property type="protein sequence ID" value="MFB9755250.1"/>
    <property type="molecule type" value="Genomic_DNA"/>
</dbReference>
<gene>
    <name evidence="3" type="ORF">ACFFNY_27060</name>
</gene>
<comment type="caution">
    <text evidence="3">The sequence shown here is derived from an EMBL/GenBank/DDBJ whole genome shotgun (WGS) entry which is preliminary data.</text>
</comment>
<keyword evidence="4" id="KW-1185">Reference proteome</keyword>
<dbReference type="PANTHER" id="PTHR43767:SF9">
    <property type="entry name" value="LONG-CHAIN-FATTY-ACID--COA LIGASE"/>
    <property type="match status" value="1"/>
</dbReference>
<organism evidence="3 4">
    <name type="scientific">Paenibacillus hodogayensis</name>
    <dbReference type="NCBI Taxonomy" id="279208"/>
    <lineage>
        <taxon>Bacteria</taxon>
        <taxon>Bacillati</taxon>
        <taxon>Bacillota</taxon>
        <taxon>Bacilli</taxon>
        <taxon>Bacillales</taxon>
        <taxon>Paenibacillaceae</taxon>
        <taxon>Paenibacillus</taxon>
    </lineage>
</organism>
<feature type="domain" description="AMP-dependent synthetase/ligase" evidence="1">
    <location>
        <begin position="29"/>
        <end position="419"/>
    </location>
</feature>
<dbReference type="InterPro" id="IPR042099">
    <property type="entry name" value="ANL_N_sf"/>
</dbReference>
<dbReference type="PANTHER" id="PTHR43767">
    <property type="entry name" value="LONG-CHAIN-FATTY-ACID--COA LIGASE"/>
    <property type="match status" value="1"/>
</dbReference>
<dbReference type="PROSITE" id="PS00455">
    <property type="entry name" value="AMP_BINDING"/>
    <property type="match status" value="1"/>
</dbReference>
<dbReference type="InterPro" id="IPR045851">
    <property type="entry name" value="AMP-bd_C_sf"/>
</dbReference>
<dbReference type="Gene3D" id="3.40.50.12780">
    <property type="entry name" value="N-terminal domain of ligase-like"/>
    <property type="match status" value="1"/>
</dbReference>
<dbReference type="GO" id="GO:0016874">
    <property type="term" value="F:ligase activity"/>
    <property type="evidence" value="ECO:0007669"/>
    <property type="project" value="UniProtKB-KW"/>
</dbReference>